<dbReference type="Proteomes" id="UP000186955">
    <property type="component" value="Unassembled WGS sequence"/>
</dbReference>
<reference evidence="1 2" key="1">
    <citation type="submission" date="2016-10" db="EMBL/GenBank/DDBJ databases">
        <title>Genome sequence of the ascomycete fungus Penicillium subrubescens.</title>
        <authorList>
            <person name="De Vries R.P."/>
            <person name="Peng M."/>
            <person name="Dilokpimol A."/>
            <person name="Hilden K."/>
            <person name="Makela M.R."/>
            <person name="Grigoriev I."/>
            <person name="Riley R."/>
            <person name="Granchi Z."/>
        </authorList>
    </citation>
    <scope>NUCLEOTIDE SEQUENCE [LARGE SCALE GENOMIC DNA]</scope>
    <source>
        <strain evidence="1 2">CBS 132785</strain>
    </source>
</reference>
<evidence type="ECO:0000313" key="1">
    <source>
        <dbReference type="EMBL" id="OKP10089.1"/>
    </source>
</evidence>
<accession>A0A1Q5UCA1</accession>
<dbReference type="AlphaFoldDB" id="A0A1Q5UCA1"/>
<dbReference type="EMBL" id="MNBE01000398">
    <property type="protein sequence ID" value="OKP10089.1"/>
    <property type="molecule type" value="Genomic_DNA"/>
</dbReference>
<protein>
    <submittedName>
        <fullName evidence="1">Uncharacterized protein</fullName>
    </submittedName>
</protein>
<sequence>MVLPAGTPLSKYVGPLPNWVNHRLAKLRQILEIDDYVWDDYISPLDACRDYVAHLDGGHYFENPDGSSTYYDPRPPYNA</sequence>
<gene>
    <name evidence="1" type="ORF">PENSUB_4554</name>
</gene>
<organism evidence="1 2">
    <name type="scientific">Penicillium subrubescens</name>
    <dbReference type="NCBI Taxonomy" id="1316194"/>
    <lineage>
        <taxon>Eukaryota</taxon>
        <taxon>Fungi</taxon>
        <taxon>Dikarya</taxon>
        <taxon>Ascomycota</taxon>
        <taxon>Pezizomycotina</taxon>
        <taxon>Eurotiomycetes</taxon>
        <taxon>Eurotiomycetidae</taxon>
        <taxon>Eurotiales</taxon>
        <taxon>Aspergillaceae</taxon>
        <taxon>Penicillium</taxon>
    </lineage>
</organism>
<name>A0A1Q5UCA1_9EURO</name>
<comment type="caution">
    <text evidence="1">The sequence shown here is derived from an EMBL/GenBank/DDBJ whole genome shotgun (WGS) entry which is preliminary data.</text>
</comment>
<evidence type="ECO:0000313" key="2">
    <source>
        <dbReference type="Proteomes" id="UP000186955"/>
    </source>
</evidence>
<keyword evidence="2" id="KW-1185">Reference proteome</keyword>
<proteinExistence type="predicted"/>